<feature type="non-terminal residue" evidence="1">
    <location>
        <position position="95"/>
    </location>
</feature>
<evidence type="ECO:0000313" key="1">
    <source>
        <dbReference type="EMBL" id="OPL33548.1"/>
    </source>
</evidence>
<proteinExistence type="predicted"/>
<dbReference type="Proteomes" id="UP000266721">
    <property type="component" value="Unassembled WGS sequence"/>
</dbReference>
<dbReference type="EMBL" id="KV582440">
    <property type="protein sequence ID" value="OPL33548.1"/>
    <property type="molecule type" value="Genomic_DNA"/>
</dbReference>
<accession>A0A3L5TUL9</accession>
<evidence type="ECO:0000313" key="2">
    <source>
        <dbReference type="Proteomes" id="UP000266721"/>
    </source>
</evidence>
<sequence>MVMFKSVQLELQEQYEAVFEALLELFTVPETSIPKNNFCKYISDQEHQTVPRNQNMYKVEFQRLETLRPVYPQSAYTAATSKENIHKNSTKKIFP</sequence>
<protein>
    <submittedName>
        <fullName evidence="1">Uncharacterized protein</fullName>
    </submittedName>
</protein>
<comment type="caution">
    <text evidence="1">The sequence shown here is derived from an EMBL/GenBank/DDBJ whole genome shotgun (WGS) entry which is preliminary data.</text>
</comment>
<name>A0A3L5TUL9_MYTGA</name>
<organism evidence="1 2">
    <name type="scientific">Mytilus galloprovincialis</name>
    <name type="common">Mediterranean mussel</name>
    <dbReference type="NCBI Taxonomy" id="29158"/>
    <lineage>
        <taxon>Eukaryota</taxon>
        <taxon>Metazoa</taxon>
        <taxon>Spiralia</taxon>
        <taxon>Lophotrochozoa</taxon>
        <taxon>Mollusca</taxon>
        <taxon>Bivalvia</taxon>
        <taxon>Autobranchia</taxon>
        <taxon>Pteriomorphia</taxon>
        <taxon>Mytilida</taxon>
        <taxon>Mytiloidea</taxon>
        <taxon>Mytilidae</taxon>
        <taxon>Mytilinae</taxon>
        <taxon>Mytilus</taxon>
    </lineage>
</organism>
<reference evidence="1 2" key="1">
    <citation type="journal article" date="2016" name="PLoS ONE">
        <title>A First Insight into the Genome of the Filter-Feeder Mussel Mytilus galloprovincialis.</title>
        <authorList>
            <person name="Murgarella M."/>
            <person name="Puiu D."/>
            <person name="Novoa B."/>
            <person name="Figueras A."/>
            <person name="Posada D."/>
            <person name="Canchaya C."/>
        </authorList>
    </citation>
    <scope>NUCLEOTIDE SEQUENCE [LARGE SCALE GENOMIC DNA]</scope>
    <source>
        <tissue evidence="1">Muscle</tissue>
    </source>
</reference>
<feature type="non-terminal residue" evidence="1">
    <location>
        <position position="1"/>
    </location>
</feature>
<gene>
    <name evidence="1" type="ORF">AM593_08581</name>
</gene>
<keyword evidence="2" id="KW-1185">Reference proteome</keyword>
<dbReference type="AlphaFoldDB" id="A0A3L5TUL9"/>